<accession>A0A0B7A2K7</accession>
<reference evidence="6" key="1">
    <citation type="submission" date="2014-12" db="EMBL/GenBank/DDBJ databases">
        <title>Insight into the proteome of Arion vulgaris.</title>
        <authorList>
            <person name="Aradska J."/>
            <person name="Bulat T."/>
            <person name="Smidak R."/>
            <person name="Sarate P."/>
            <person name="Gangsoo J."/>
            <person name="Sialana F."/>
            <person name="Bilban M."/>
            <person name="Lubec G."/>
        </authorList>
    </citation>
    <scope>NUCLEOTIDE SEQUENCE</scope>
    <source>
        <tissue evidence="6">Skin</tissue>
    </source>
</reference>
<evidence type="ECO:0000256" key="2">
    <source>
        <dbReference type="ARBA" id="ARBA00022692"/>
    </source>
</evidence>
<dbReference type="PANTHER" id="PTHR21284">
    <property type="entry name" value="EG:80H7.2 PROTEIN"/>
    <property type="match status" value="1"/>
</dbReference>
<evidence type="ECO:0000256" key="4">
    <source>
        <dbReference type="ARBA" id="ARBA00023136"/>
    </source>
</evidence>
<evidence type="ECO:0000256" key="5">
    <source>
        <dbReference type="SAM" id="Phobius"/>
    </source>
</evidence>
<dbReference type="EMBL" id="HACG01028153">
    <property type="protein sequence ID" value="CEK75018.1"/>
    <property type="molecule type" value="Transcribed_RNA"/>
</dbReference>
<proteinExistence type="predicted"/>
<evidence type="ECO:0000256" key="1">
    <source>
        <dbReference type="ARBA" id="ARBA00004141"/>
    </source>
</evidence>
<evidence type="ECO:0000256" key="3">
    <source>
        <dbReference type="ARBA" id="ARBA00022989"/>
    </source>
</evidence>
<evidence type="ECO:0000313" key="6">
    <source>
        <dbReference type="EMBL" id="CEK75018.1"/>
    </source>
</evidence>
<gene>
    <name evidence="6" type="primary">ORF93607</name>
</gene>
<sequence length="224" mass="25008">MSGQLMPLFMTCILLIIVLVLHGICLSMPYYAEAPELGRALSDIRDLESYRAYYPNMDTKYGFWEICVNMKGSTKCYSFGLKEDASSNTFKAPDWVIACQVLSIIGLTIGAIALIFCIFFLKFSKTFLLVACSICSITGGIIIIIADVVFAGEKSIKFFFQSDQMNFTFGSPKDKYLVAADDAFQYGWAFGLDIATGIMCILIGILFVILSVLRKSDRFYLTKM</sequence>
<feature type="transmembrane region" description="Helical" evidence="5">
    <location>
        <begin position="95"/>
        <end position="121"/>
    </location>
</feature>
<feature type="transmembrane region" description="Helical" evidence="5">
    <location>
        <begin position="128"/>
        <end position="150"/>
    </location>
</feature>
<feature type="transmembrane region" description="Helical" evidence="5">
    <location>
        <begin position="194"/>
        <end position="213"/>
    </location>
</feature>
<dbReference type="PANTHER" id="PTHR21284:SF12">
    <property type="entry name" value="EG:80H7.2 PROTEIN"/>
    <property type="match status" value="1"/>
</dbReference>
<dbReference type="Gene3D" id="1.20.140.150">
    <property type="match status" value="1"/>
</dbReference>
<name>A0A0B7A2K7_9EUPU</name>
<dbReference type="GO" id="GO:0016020">
    <property type="term" value="C:membrane"/>
    <property type="evidence" value="ECO:0007669"/>
    <property type="project" value="UniProtKB-SubCell"/>
</dbReference>
<keyword evidence="4 5" id="KW-0472">Membrane</keyword>
<keyword evidence="3 5" id="KW-1133">Transmembrane helix</keyword>
<comment type="subcellular location">
    <subcellularLocation>
        <location evidence="1">Membrane</location>
        <topology evidence="1">Multi-pass membrane protein</topology>
    </subcellularLocation>
</comment>
<dbReference type="Pfam" id="PF13903">
    <property type="entry name" value="Claudin_2"/>
    <property type="match status" value="1"/>
</dbReference>
<organism evidence="6">
    <name type="scientific">Arion vulgaris</name>
    <dbReference type="NCBI Taxonomy" id="1028688"/>
    <lineage>
        <taxon>Eukaryota</taxon>
        <taxon>Metazoa</taxon>
        <taxon>Spiralia</taxon>
        <taxon>Lophotrochozoa</taxon>
        <taxon>Mollusca</taxon>
        <taxon>Gastropoda</taxon>
        <taxon>Heterobranchia</taxon>
        <taxon>Euthyneura</taxon>
        <taxon>Panpulmonata</taxon>
        <taxon>Eupulmonata</taxon>
        <taxon>Stylommatophora</taxon>
        <taxon>Helicina</taxon>
        <taxon>Arionoidea</taxon>
        <taxon>Arionidae</taxon>
        <taxon>Arion</taxon>
    </lineage>
</organism>
<dbReference type="AlphaFoldDB" id="A0A0B7A2K7"/>
<keyword evidence="2 5" id="KW-0812">Transmembrane</keyword>
<dbReference type="InterPro" id="IPR004031">
    <property type="entry name" value="PMP22/EMP/MP20/Claudin"/>
</dbReference>
<protein>
    <submittedName>
        <fullName evidence="6">Uncharacterized protein</fullName>
    </submittedName>
</protein>
<feature type="transmembrane region" description="Helical" evidence="5">
    <location>
        <begin position="12"/>
        <end position="32"/>
    </location>
</feature>